<dbReference type="PATRIC" id="fig|1036673.3.peg.2317"/>
<dbReference type="AlphaFoldDB" id="F8FAN0"/>
<evidence type="ECO:0000313" key="4">
    <source>
        <dbReference type="Proteomes" id="UP000006620"/>
    </source>
</evidence>
<dbReference type="PANTHER" id="PTHR43228:SF1">
    <property type="entry name" value="TWO-COMPONENT RESPONSE REGULATOR ARR22"/>
    <property type="match status" value="1"/>
</dbReference>
<proteinExistence type="predicted"/>
<dbReference type="KEGG" id="pms:KNP414_02558"/>
<sequence length="140" mass="15633">MNLEKVHKVGYNGRDGGCFDMKKILVVDDSLFMRMILKNVIQELGYEIAAEASNGMEALTKYEEIKPDLVTLDITMPEMDGMTALEEIRSRDPEAKVIMVSAMGQQALLIRAVSMGASDFIVKPFNKDRVREALKKAFAS</sequence>
<dbReference type="PANTHER" id="PTHR43228">
    <property type="entry name" value="TWO-COMPONENT RESPONSE REGULATOR"/>
    <property type="match status" value="1"/>
</dbReference>
<dbReference type="EMBL" id="CP002869">
    <property type="protein sequence ID" value="AEI41119.1"/>
    <property type="molecule type" value="Genomic_DNA"/>
</dbReference>
<protein>
    <submittedName>
        <fullName evidence="3">CheY</fullName>
    </submittedName>
</protein>
<gene>
    <name evidence="3" type="primary">cheY</name>
    <name evidence="3" type="ordered locus">KNP414_02558</name>
</gene>
<dbReference type="InterPro" id="IPR011006">
    <property type="entry name" value="CheY-like_superfamily"/>
</dbReference>
<dbReference type="Gene3D" id="3.40.50.2300">
    <property type="match status" value="1"/>
</dbReference>
<dbReference type="CDD" id="cd17542">
    <property type="entry name" value="REC_CheY"/>
    <property type="match status" value="1"/>
</dbReference>
<dbReference type="SMART" id="SM00448">
    <property type="entry name" value="REC"/>
    <property type="match status" value="1"/>
</dbReference>
<dbReference type="InterPro" id="IPR001789">
    <property type="entry name" value="Sig_transdc_resp-reg_receiver"/>
</dbReference>
<evidence type="ECO:0000256" key="1">
    <source>
        <dbReference type="PROSITE-ProRule" id="PRU00169"/>
    </source>
</evidence>
<organism evidence="3 4">
    <name type="scientific">Paenibacillus mucilaginosus (strain KNP414)</name>
    <dbReference type="NCBI Taxonomy" id="1036673"/>
    <lineage>
        <taxon>Bacteria</taxon>
        <taxon>Bacillati</taxon>
        <taxon>Bacillota</taxon>
        <taxon>Bacilli</taxon>
        <taxon>Bacillales</taxon>
        <taxon>Paenibacillaceae</taxon>
        <taxon>Paenibacillus</taxon>
    </lineage>
</organism>
<accession>F8FAN0</accession>
<dbReference type="PROSITE" id="PS50110">
    <property type="entry name" value="RESPONSE_REGULATORY"/>
    <property type="match status" value="1"/>
</dbReference>
<reference evidence="3 4" key="2">
    <citation type="journal article" date="2013" name="Genome Announc.">
        <title>Genome Sequence of Growth-Improving Paenibacillus mucilaginosus Strain KNP414.</title>
        <authorList>
            <person name="Lu J.J."/>
            <person name="Wang J.F."/>
            <person name="Hu X.F."/>
        </authorList>
    </citation>
    <scope>NUCLEOTIDE SEQUENCE [LARGE SCALE GENOMIC DNA]</scope>
    <source>
        <strain evidence="3 4">KNP414</strain>
    </source>
</reference>
<dbReference type="InterPro" id="IPR052048">
    <property type="entry name" value="ST_Response_Regulator"/>
</dbReference>
<dbReference type="Pfam" id="PF00072">
    <property type="entry name" value="Response_reg"/>
    <property type="match status" value="1"/>
</dbReference>
<evidence type="ECO:0000313" key="3">
    <source>
        <dbReference type="EMBL" id="AEI41119.1"/>
    </source>
</evidence>
<name>F8FAN0_PAEMK</name>
<evidence type="ECO:0000259" key="2">
    <source>
        <dbReference type="PROSITE" id="PS50110"/>
    </source>
</evidence>
<reference evidence="4" key="1">
    <citation type="submission" date="2011-06" db="EMBL/GenBank/DDBJ databases">
        <title>Complete genome sequence of Paenibacillus mucilaginosus KNP414.</title>
        <authorList>
            <person name="Wang J."/>
            <person name="Hu S."/>
            <person name="Hu X."/>
            <person name="Zhang B."/>
            <person name="Dong D."/>
            <person name="Zhang S."/>
            <person name="Zhao K."/>
            <person name="Wu D."/>
        </authorList>
    </citation>
    <scope>NUCLEOTIDE SEQUENCE [LARGE SCALE GENOMIC DNA]</scope>
    <source>
        <strain evidence="4">KNP414</strain>
    </source>
</reference>
<keyword evidence="1" id="KW-0597">Phosphoprotein</keyword>
<dbReference type="GO" id="GO:0000160">
    <property type="term" value="P:phosphorelay signal transduction system"/>
    <property type="evidence" value="ECO:0007669"/>
    <property type="project" value="InterPro"/>
</dbReference>
<dbReference type="HOGENOM" id="CLU_000445_69_15_9"/>
<feature type="domain" description="Response regulatory" evidence="2">
    <location>
        <begin position="23"/>
        <end position="138"/>
    </location>
</feature>
<feature type="modified residue" description="4-aspartylphosphate" evidence="1">
    <location>
        <position position="73"/>
    </location>
</feature>
<dbReference type="Proteomes" id="UP000006620">
    <property type="component" value="Chromosome"/>
</dbReference>
<dbReference type="SUPFAM" id="SSF52172">
    <property type="entry name" value="CheY-like"/>
    <property type="match status" value="1"/>
</dbReference>